<evidence type="ECO:0000313" key="2">
    <source>
        <dbReference type="Proteomes" id="UP000319483"/>
    </source>
</evidence>
<evidence type="ECO:0000313" key="1">
    <source>
        <dbReference type="EMBL" id="TSJ98928.1"/>
    </source>
</evidence>
<reference evidence="1 2" key="1">
    <citation type="submission" date="2019-07" db="EMBL/GenBank/DDBJ databases">
        <title>Gilliamella genomes.</title>
        <authorList>
            <person name="Zheng H."/>
        </authorList>
    </citation>
    <scope>NUCLEOTIDE SEQUENCE [LARGE SCALE GENOMIC DNA]</scope>
    <source>
        <strain evidence="1 2">W8127</strain>
    </source>
</reference>
<accession>A0A556SCS9</accession>
<dbReference type="Pfam" id="PF05521">
    <property type="entry name" value="Phage_HCP"/>
    <property type="match status" value="1"/>
</dbReference>
<dbReference type="RefSeq" id="WP_144091942.1">
    <property type="nucleotide sequence ID" value="NZ_CAMLEZ010000012.1"/>
</dbReference>
<dbReference type="EMBL" id="VMHM01000008">
    <property type="protein sequence ID" value="TSJ98928.1"/>
    <property type="molecule type" value="Genomic_DNA"/>
</dbReference>
<dbReference type="AlphaFoldDB" id="A0A556SCS9"/>
<protein>
    <submittedName>
        <fullName evidence="1">Head-tail adaptor protein</fullName>
    </submittedName>
</protein>
<gene>
    <name evidence="1" type="ORF">FPQ15_07175</name>
</gene>
<dbReference type="NCBIfam" id="TIGR01563">
    <property type="entry name" value="gp16_SPP1"/>
    <property type="match status" value="1"/>
</dbReference>
<sequence>MIIGRLRQRIILQKFESYRDPFGQIIKGWKDVATVWAEVKAVTGKELMLSQQEMSSTTMRVYIRYLNNIDTTCRIKLHNTYTQYLNIKAVLPDAKQTYLELLCEGGLNDG</sequence>
<dbReference type="Proteomes" id="UP000319483">
    <property type="component" value="Unassembled WGS sequence"/>
</dbReference>
<proteinExistence type="predicted"/>
<dbReference type="InterPro" id="IPR038666">
    <property type="entry name" value="SSP1_head-tail_sf"/>
</dbReference>
<dbReference type="InterPro" id="IPR008767">
    <property type="entry name" value="Phage_SPP1_head-tail_adaptor"/>
</dbReference>
<comment type="caution">
    <text evidence="1">The sequence shown here is derived from an EMBL/GenBank/DDBJ whole genome shotgun (WGS) entry which is preliminary data.</text>
</comment>
<dbReference type="Gene3D" id="2.40.10.270">
    <property type="entry name" value="Bacteriophage SPP1 head-tail adaptor protein"/>
    <property type="match status" value="1"/>
</dbReference>
<name>A0A556SCS9_9GAMM</name>
<organism evidence="1 2">
    <name type="scientific">Gilliamella apicola</name>
    <dbReference type="NCBI Taxonomy" id="1196095"/>
    <lineage>
        <taxon>Bacteria</taxon>
        <taxon>Pseudomonadati</taxon>
        <taxon>Pseudomonadota</taxon>
        <taxon>Gammaproteobacteria</taxon>
        <taxon>Orbales</taxon>
        <taxon>Orbaceae</taxon>
        <taxon>Gilliamella</taxon>
    </lineage>
</organism>